<keyword evidence="1" id="KW-0812">Transmembrane</keyword>
<dbReference type="RefSeq" id="XP_024695086.1">
    <property type="nucleotide sequence ID" value="XM_024834164.1"/>
</dbReference>
<keyword evidence="1" id="KW-1133">Transmembrane helix</keyword>
<comment type="caution">
    <text evidence="3">The sequence shown here is derived from an EMBL/GenBank/DDBJ whole genome shotgun (WGS) entry which is preliminary data.</text>
</comment>
<gene>
    <name evidence="3" type="ORF">P168DRAFT_249283</name>
</gene>
<feature type="non-terminal residue" evidence="3">
    <location>
        <position position="1"/>
    </location>
</feature>
<sequence>HRCICTERYKGVYCVIRYWPVRLPLLFPRDRLNLPSQLLNYTSPIHLSSSLLLLLLLLFFSSLPLFLLLPPVKFPSSTSTSLSPFNLLFQTQQSPLNPTVSSR</sequence>
<dbReference type="AlphaFoldDB" id="A0A2I1D9E0"/>
<protein>
    <recommendedName>
        <fullName evidence="2">EGF-like domain-containing protein</fullName>
    </recommendedName>
</protein>
<proteinExistence type="predicted"/>
<evidence type="ECO:0000256" key="1">
    <source>
        <dbReference type="SAM" id="Phobius"/>
    </source>
</evidence>
<accession>A0A2I1D9E0</accession>
<keyword evidence="4" id="KW-1185">Reference proteome</keyword>
<keyword evidence="1" id="KW-0472">Membrane</keyword>
<dbReference type="PROSITE" id="PS00022">
    <property type="entry name" value="EGF_1"/>
    <property type="match status" value="1"/>
</dbReference>
<dbReference type="EMBL" id="MSFM01000003">
    <property type="protein sequence ID" value="PKY06492.1"/>
    <property type="molecule type" value="Genomic_DNA"/>
</dbReference>
<dbReference type="VEuPathDB" id="FungiDB:P168DRAFT_249283"/>
<organism evidence="3 4">
    <name type="scientific">Aspergillus campestris (strain IBT 28561)</name>
    <dbReference type="NCBI Taxonomy" id="1392248"/>
    <lineage>
        <taxon>Eukaryota</taxon>
        <taxon>Fungi</taxon>
        <taxon>Dikarya</taxon>
        <taxon>Ascomycota</taxon>
        <taxon>Pezizomycotina</taxon>
        <taxon>Eurotiomycetes</taxon>
        <taxon>Eurotiomycetidae</taxon>
        <taxon>Eurotiales</taxon>
        <taxon>Aspergillaceae</taxon>
        <taxon>Aspergillus</taxon>
        <taxon>Aspergillus subgen. Circumdati</taxon>
    </lineage>
</organism>
<reference evidence="3" key="1">
    <citation type="submission" date="2016-12" db="EMBL/GenBank/DDBJ databases">
        <title>The genomes of Aspergillus section Nigri reveals drivers in fungal speciation.</title>
        <authorList>
            <consortium name="DOE Joint Genome Institute"/>
            <person name="Vesth T.C."/>
            <person name="Nybo J."/>
            <person name="Theobald S."/>
            <person name="Brandl J."/>
            <person name="Frisvad J.C."/>
            <person name="Nielsen K.F."/>
            <person name="Lyhne E.K."/>
            <person name="Kogle M.E."/>
            <person name="Kuo A."/>
            <person name="Riley R."/>
            <person name="Clum A."/>
            <person name="Nolan M."/>
            <person name="Lipzen A."/>
            <person name="Salamov A."/>
            <person name="Henrissat B."/>
            <person name="Wiebenga A."/>
            <person name="De vries R.P."/>
            <person name="Grigoriev I.V."/>
            <person name="Mortensen U.H."/>
            <person name="Andersen M.R."/>
            <person name="Baker S.E."/>
        </authorList>
    </citation>
    <scope>NUCLEOTIDE SEQUENCE</scope>
    <source>
        <strain evidence="3">IBT 28561</strain>
    </source>
</reference>
<name>A0A2I1D9E0_ASPC2</name>
<evidence type="ECO:0000259" key="2">
    <source>
        <dbReference type="PROSITE" id="PS00022"/>
    </source>
</evidence>
<dbReference type="GeneID" id="36541688"/>
<dbReference type="InterPro" id="IPR000742">
    <property type="entry name" value="EGF"/>
</dbReference>
<evidence type="ECO:0000313" key="3">
    <source>
        <dbReference type="EMBL" id="PKY06492.1"/>
    </source>
</evidence>
<dbReference type="Proteomes" id="UP000234254">
    <property type="component" value="Unassembled WGS sequence"/>
</dbReference>
<feature type="domain" description="EGF-like" evidence="2">
    <location>
        <begin position="3"/>
        <end position="14"/>
    </location>
</feature>
<feature type="transmembrane region" description="Helical" evidence="1">
    <location>
        <begin position="45"/>
        <end position="69"/>
    </location>
</feature>
<evidence type="ECO:0000313" key="4">
    <source>
        <dbReference type="Proteomes" id="UP000234254"/>
    </source>
</evidence>